<feature type="compositionally biased region" description="Basic and acidic residues" evidence="1">
    <location>
        <begin position="141"/>
        <end position="153"/>
    </location>
</feature>
<evidence type="ECO:0000313" key="4">
    <source>
        <dbReference type="Proteomes" id="UP000664169"/>
    </source>
</evidence>
<dbReference type="AlphaFoldDB" id="A0A8H3FZT0"/>
<proteinExistence type="predicted"/>
<keyword evidence="4" id="KW-1185">Reference proteome</keyword>
<dbReference type="GO" id="GO:0016747">
    <property type="term" value="F:acyltransferase activity, transferring groups other than amino-acyl groups"/>
    <property type="evidence" value="ECO:0007669"/>
    <property type="project" value="InterPro"/>
</dbReference>
<dbReference type="EMBL" id="CAJPDQ010000053">
    <property type="protein sequence ID" value="CAF9933120.1"/>
    <property type="molecule type" value="Genomic_DNA"/>
</dbReference>
<dbReference type="Proteomes" id="UP000664169">
    <property type="component" value="Unassembled WGS sequence"/>
</dbReference>
<organism evidence="3 4">
    <name type="scientific">Gomphillus americanus</name>
    <dbReference type="NCBI Taxonomy" id="1940652"/>
    <lineage>
        <taxon>Eukaryota</taxon>
        <taxon>Fungi</taxon>
        <taxon>Dikarya</taxon>
        <taxon>Ascomycota</taxon>
        <taxon>Pezizomycotina</taxon>
        <taxon>Lecanoromycetes</taxon>
        <taxon>OSLEUM clade</taxon>
        <taxon>Ostropomycetidae</taxon>
        <taxon>Ostropales</taxon>
        <taxon>Graphidaceae</taxon>
        <taxon>Gomphilloideae</taxon>
        <taxon>Gomphillus</taxon>
    </lineage>
</organism>
<dbReference type="SUPFAM" id="SSF55729">
    <property type="entry name" value="Acyl-CoA N-acyltransferases (Nat)"/>
    <property type="match status" value="1"/>
</dbReference>
<dbReference type="Pfam" id="PF13508">
    <property type="entry name" value="Acetyltransf_7"/>
    <property type="match status" value="1"/>
</dbReference>
<reference evidence="3" key="1">
    <citation type="submission" date="2021-03" db="EMBL/GenBank/DDBJ databases">
        <authorList>
            <person name="Tagirdzhanova G."/>
        </authorList>
    </citation>
    <scope>NUCLEOTIDE SEQUENCE</scope>
</reference>
<sequence length="265" mass="29747">MPPYVPVNVAPTLRTAETKDVPRIAAVIISAMDFSPHWTSRYPYRKQFPDVHRHQTEERIADYVKKSKDGICVALVSEVEIEVEVEVEPNAPTTENLLLKGGAKDKRRKEKQHIKEIVGVAIAQLPGTFVEPMTRVIKRTVSEGKEGEEKGKDTAQQNAPSPPFRADGHLERAKAFGAEFGPAKKRYFDVPYGNNQLYIDFMAVDPSYHRRGIATQLMEWMLELAKREADAKAVTLFSSPMGMGLYKKVGFEEVGCVTVKLDGDW</sequence>
<dbReference type="Gene3D" id="3.40.630.30">
    <property type="match status" value="1"/>
</dbReference>
<evidence type="ECO:0000256" key="1">
    <source>
        <dbReference type="SAM" id="MobiDB-lite"/>
    </source>
</evidence>
<feature type="domain" description="N-acetyltransferase" evidence="2">
    <location>
        <begin position="120"/>
        <end position="265"/>
    </location>
</feature>
<dbReference type="InterPro" id="IPR052523">
    <property type="entry name" value="Trichothecene_AcTrans"/>
</dbReference>
<dbReference type="PANTHER" id="PTHR42791">
    <property type="entry name" value="GNAT FAMILY ACETYLTRANSFERASE"/>
    <property type="match status" value="1"/>
</dbReference>
<evidence type="ECO:0000313" key="3">
    <source>
        <dbReference type="EMBL" id="CAF9933120.1"/>
    </source>
</evidence>
<gene>
    <name evidence="3" type="ORF">GOMPHAMPRED_007151</name>
</gene>
<dbReference type="OrthoDB" id="4738875at2759"/>
<accession>A0A8H3FZT0</accession>
<comment type="caution">
    <text evidence="3">The sequence shown here is derived from an EMBL/GenBank/DDBJ whole genome shotgun (WGS) entry which is preliminary data.</text>
</comment>
<name>A0A8H3FZT0_9LECA</name>
<protein>
    <recommendedName>
        <fullName evidence="2">N-acetyltransferase domain-containing protein</fullName>
    </recommendedName>
</protein>
<dbReference type="PANTHER" id="PTHR42791:SF2">
    <property type="entry name" value="N-ACETYLTRANSFERASE DOMAIN-CONTAINING PROTEIN"/>
    <property type="match status" value="1"/>
</dbReference>
<dbReference type="CDD" id="cd04301">
    <property type="entry name" value="NAT_SF"/>
    <property type="match status" value="1"/>
</dbReference>
<feature type="region of interest" description="Disordered" evidence="1">
    <location>
        <begin position="141"/>
        <end position="167"/>
    </location>
</feature>
<dbReference type="InterPro" id="IPR000182">
    <property type="entry name" value="GNAT_dom"/>
</dbReference>
<evidence type="ECO:0000259" key="2">
    <source>
        <dbReference type="PROSITE" id="PS51186"/>
    </source>
</evidence>
<dbReference type="InterPro" id="IPR016181">
    <property type="entry name" value="Acyl_CoA_acyltransferase"/>
</dbReference>
<dbReference type="PROSITE" id="PS51186">
    <property type="entry name" value="GNAT"/>
    <property type="match status" value="1"/>
</dbReference>